<organism evidence="8 9">
    <name type="scientific">Coemansia brasiliensis</name>
    <dbReference type="NCBI Taxonomy" id="2650707"/>
    <lineage>
        <taxon>Eukaryota</taxon>
        <taxon>Fungi</taxon>
        <taxon>Fungi incertae sedis</taxon>
        <taxon>Zoopagomycota</taxon>
        <taxon>Kickxellomycotina</taxon>
        <taxon>Kickxellomycetes</taxon>
        <taxon>Kickxellales</taxon>
        <taxon>Kickxellaceae</taxon>
        <taxon>Coemansia</taxon>
    </lineage>
</organism>
<comment type="caution">
    <text evidence="8">The sequence shown here is derived from an EMBL/GenBank/DDBJ whole genome shotgun (WGS) entry which is preliminary data.</text>
</comment>
<evidence type="ECO:0000256" key="4">
    <source>
        <dbReference type="ARBA" id="ARBA00023163"/>
    </source>
</evidence>
<evidence type="ECO:0000259" key="7">
    <source>
        <dbReference type="PROSITE" id="PS50888"/>
    </source>
</evidence>
<keyword evidence="2" id="KW-0805">Transcription regulation</keyword>
<dbReference type="PANTHER" id="PTHR45776">
    <property type="entry name" value="MIP04163P"/>
    <property type="match status" value="1"/>
</dbReference>
<keyword evidence="5" id="KW-0539">Nucleus</keyword>
<evidence type="ECO:0000313" key="9">
    <source>
        <dbReference type="Proteomes" id="UP001139887"/>
    </source>
</evidence>
<dbReference type="SUPFAM" id="SSF47459">
    <property type="entry name" value="HLH, helix-loop-helix DNA-binding domain"/>
    <property type="match status" value="1"/>
</dbReference>
<keyword evidence="3" id="KW-0238">DNA-binding</keyword>
<sequence length="380" mass="41142">MSGEPQNTDIDSKVLQDLAKHFHTPTQLTGFSHLNIADTSSSSPSTSIAMDPSSASGVPINFSSSMNRQMGSSFGTDYERSGLAGSFQQLQQNSFQQTPQQNLFRAQLGSSAQQEMFSPGTDDLGDLSPASSYPSHSLAAMASGAIPSSIPGTLLSNQRQAAQVATDHMLRMQAFSASPPPNSPGFQSMSLPAHSEWFENQLVQQQSIGSALDPSSFTAQQIAGSSAAEFSPQNQTLMSLMENDDADVQKVMEKRRRRRESHNAVERRRRDNINDRIHELYELLPESIIDLSVKPNKGVILKKSVEYIHQLNQIIHSQNLRIQELESGISSSAVGQQQQQQQQQPQPQASSGLAAMLAGAAGINTSRPQGSDGNMMNTGL</sequence>
<protein>
    <submittedName>
        <fullName evidence="8">Cell morphogenesis protein PAG1</fullName>
    </submittedName>
</protein>
<reference evidence="8" key="1">
    <citation type="submission" date="2022-07" db="EMBL/GenBank/DDBJ databases">
        <title>Phylogenomic reconstructions and comparative analyses of Kickxellomycotina fungi.</title>
        <authorList>
            <person name="Reynolds N.K."/>
            <person name="Stajich J.E."/>
            <person name="Barry K."/>
            <person name="Grigoriev I.V."/>
            <person name="Crous P."/>
            <person name="Smith M.E."/>
        </authorList>
    </citation>
    <scope>NUCLEOTIDE SEQUENCE</scope>
    <source>
        <strain evidence="8">NRRL 1566</strain>
    </source>
</reference>
<accession>A0A9W8IGQ9</accession>
<dbReference type="GO" id="GO:0005634">
    <property type="term" value="C:nucleus"/>
    <property type="evidence" value="ECO:0007669"/>
    <property type="project" value="UniProtKB-SubCell"/>
</dbReference>
<feature type="region of interest" description="Disordered" evidence="6">
    <location>
        <begin position="333"/>
        <end position="353"/>
    </location>
</feature>
<evidence type="ECO:0000313" key="8">
    <source>
        <dbReference type="EMBL" id="KAJ2851024.1"/>
    </source>
</evidence>
<dbReference type="Pfam" id="PF00010">
    <property type="entry name" value="HLH"/>
    <property type="match status" value="1"/>
</dbReference>
<dbReference type="GO" id="GO:0000981">
    <property type="term" value="F:DNA-binding transcription factor activity, RNA polymerase II-specific"/>
    <property type="evidence" value="ECO:0007669"/>
    <property type="project" value="TreeGrafter"/>
</dbReference>
<keyword evidence="9" id="KW-1185">Reference proteome</keyword>
<keyword evidence="4" id="KW-0804">Transcription</keyword>
<dbReference type="EMBL" id="JANBUW010000019">
    <property type="protein sequence ID" value="KAJ2851024.1"/>
    <property type="molecule type" value="Genomic_DNA"/>
</dbReference>
<dbReference type="Proteomes" id="UP001139887">
    <property type="component" value="Unassembled WGS sequence"/>
</dbReference>
<evidence type="ECO:0000256" key="5">
    <source>
        <dbReference type="ARBA" id="ARBA00023242"/>
    </source>
</evidence>
<feature type="domain" description="BHLH" evidence="7">
    <location>
        <begin position="257"/>
        <end position="311"/>
    </location>
</feature>
<dbReference type="InterPro" id="IPR036638">
    <property type="entry name" value="HLH_DNA-bd_sf"/>
</dbReference>
<dbReference type="InterPro" id="IPR011598">
    <property type="entry name" value="bHLH_dom"/>
</dbReference>
<evidence type="ECO:0000256" key="2">
    <source>
        <dbReference type="ARBA" id="ARBA00023015"/>
    </source>
</evidence>
<dbReference type="Gene3D" id="4.10.280.10">
    <property type="entry name" value="Helix-loop-helix DNA-binding domain"/>
    <property type="match status" value="1"/>
</dbReference>
<dbReference type="AlphaFoldDB" id="A0A9W8IGQ9"/>
<dbReference type="PROSITE" id="PS50888">
    <property type="entry name" value="BHLH"/>
    <property type="match status" value="1"/>
</dbReference>
<evidence type="ECO:0000256" key="3">
    <source>
        <dbReference type="ARBA" id="ARBA00023125"/>
    </source>
</evidence>
<dbReference type="OrthoDB" id="690068at2759"/>
<gene>
    <name evidence="8" type="primary">TAO3_1</name>
    <name evidence="8" type="ORF">IWW36_001451</name>
</gene>
<evidence type="ECO:0000256" key="1">
    <source>
        <dbReference type="ARBA" id="ARBA00004123"/>
    </source>
</evidence>
<proteinExistence type="predicted"/>
<dbReference type="GO" id="GO:0000978">
    <property type="term" value="F:RNA polymerase II cis-regulatory region sequence-specific DNA binding"/>
    <property type="evidence" value="ECO:0007669"/>
    <property type="project" value="TreeGrafter"/>
</dbReference>
<dbReference type="PANTHER" id="PTHR45776:SF2">
    <property type="entry name" value="MIP04163P"/>
    <property type="match status" value="1"/>
</dbReference>
<comment type="subcellular location">
    <subcellularLocation>
        <location evidence="1">Nucleus</location>
    </subcellularLocation>
</comment>
<dbReference type="GO" id="GO:0046983">
    <property type="term" value="F:protein dimerization activity"/>
    <property type="evidence" value="ECO:0007669"/>
    <property type="project" value="InterPro"/>
</dbReference>
<feature type="compositionally biased region" description="Low complexity" evidence="6">
    <location>
        <begin position="336"/>
        <end position="353"/>
    </location>
</feature>
<name>A0A9W8IGQ9_9FUNG</name>
<dbReference type="SMART" id="SM00353">
    <property type="entry name" value="HLH"/>
    <property type="match status" value="1"/>
</dbReference>
<evidence type="ECO:0000256" key="6">
    <source>
        <dbReference type="SAM" id="MobiDB-lite"/>
    </source>
</evidence>